<gene>
    <name evidence="1" type="ORF">IHE45_08G011400</name>
</gene>
<accession>A0ACB7VGX3</accession>
<organism evidence="1 2">
    <name type="scientific">Dioscorea alata</name>
    <name type="common">Purple yam</name>
    <dbReference type="NCBI Taxonomy" id="55571"/>
    <lineage>
        <taxon>Eukaryota</taxon>
        <taxon>Viridiplantae</taxon>
        <taxon>Streptophyta</taxon>
        <taxon>Embryophyta</taxon>
        <taxon>Tracheophyta</taxon>
        <taxon>Spermatophyta</taxon>
        <taxon>Magnoliopsida</taxon>
        <taxon>Liliopsida</taxon>
        <taxon>Dioscoreales</taxon>
        <taxon>Dioscoreaceae</taxon>
        <taxon>Dioscorea</taxon>
    </lineage>
</organism>
<reference evidence="2" key="1">
    <citation type="journal article" date="2022" name="Nat. Commun.">
        <title>Chromosome evolution and the genetic basis of agronomically important traits in greater yam.</title>
        <authorList>
            <person name="Bredeson J.V."/>
            <person name="Lyons J.B."/>
            <person name="Oniyinde I.O."/>
            <person name="Okereke N.R."/>
            <person name="Kolade O."/>
            <person name="Nnabue I."/>
            <person name="Nwadili C.O."/>
            <person name="Hribova E."/>
            <person name="Parker M."/>
            <person name="Nwogha J."/>
            <person name="Shu S."/>
            <person name="Carlson J."/>
            <person name="Kariba R."/>
            <person name="Muthemba S."/>
            <person name="Knop K."/>
            <person name="Barton G.J."/>
            <person name="Sherwood A.V."/>
            <person name="Lopez-Montes A."/>
            <person name="Asiedu R."/>
            <person name="Jamnadass R."/>
            <person name="Muchugi A."/>
            <person name="Goodstein D."/>
            <person name="Egesi C.N."/>
            <person name="Featherston J."/>
            <person name="Asfaw A."/>
            <person name="Simpson G.G."/>
            <person name="Dolezel J."/>
            <person name="Hendre P.S."/>
            <person name="Van Deynze A."/>
            <person name="Kumar P.L."/>
            <person name="Obidiegwu J.E."/>
            <person name="Bhattacharjee R."/>
            <person name="Rokhsar D.S."/>
        </authorList>
    </citation>
    <scope>NUCLEOTIDE SEQUENCE [LARGE SCALE GENOMIC DNA]</scope>
    <source>
        <strain evidence="2">cv. TDa95/00328</strain>
    </source>
</reference>
<protein>
    <submittedName>
        <fullName evidence="1">Zinc finger RING/FYVE/PHD-type protein</fullName>
    </submittedName>
</protein>
<name>A0ACB7VGX3_DIOAL</name>
<evidence type="ECO:0000313" key="2">
    <source>
        <dbReference type="Proteomes" id="UP000827976"/>
    </source>
</evidence>
<sequence length="298" mass="33243">MLFLDPSPAPPLFTDGVLGRKRSGHECSEGELVSFASSCMTIATRLILCRRSRPSRPHDDDDVESGPTSPLHRRRHHHRDELEVSPRSAHHGRFHSRRSSHSGQESAPFDHNCSGEFGTGTSSDPRNATSRVNRLRSIRSERLPGAVLEARARLLERLRNVSLSETRQTPATGAISWDEFIVTSDFNLMDSVNWEAENVTNFTAQAHGTSSFDELQKNKSLGLSWDTLCISCQEVYTDAVVTDGVTQASLECGICLEKFMLGDELIKLQCGHRFHVTCLEPWVRSSGDCPYCRASIIY</sequence>
<evidence type="ECO:0000313" key="1">
    <source>
        <dbReference type="EMBL" id="KAH7673499.1"/>
    </source>
</evidence>
<comment type="caution">
    <text evidence="1">The sequence shown here is derived from an EMBL/GenBank/DDBJ whole genome shotgun (WGS) entry which is preliminary data.</text>
</comment>
<dbReference type="EMBL" id="CM037018">
    <property type="protein sequence ID" value="KAH7673499.1"/>
    <property type="molecule type" value="Genomic_DNA"/>
</dbReference>
<dbReference type="Proteomes" id="UP000827976">
    <property type="component" value="Chromosome 8"/>
</dbReference>
<proteinExistence type="predicted"/>
<keyword evidence="2" id="KW-1185">Reference proteome</keyword>